<feature type="region of interest" description="Disordered" evidence="1">
    <location>
        <begin position="156"/>
        <end position="181"/>
    </location>
</feature>
<dbReference type="AlphaFoldDB" id="A0AAU9KK59"/>
<evidence type="ECO:0000256" key="1">
    <source>
        <dbReference type="SAM" id="MobiDB-lite"/>
    </source>
</evidence>
<dbReference type="Proteomes" id="UP001158986">
    <property type="component" value="Unassembled WGS sequence"/>
</dbReference>
<evidence type="ECO:0000313" key="2">
    <source>
        <dbReference type="EMBL" id="CAH0474229.1"/>
    </source>
</evidence>
<accession>A0AAU9KK59</accession>
<proteinExistence type="predicted"/>
<organism evidence="2 5">
    <name type="scientific">Peronospora belbahrii</name>
    <dbReference type="NCBI Taxonomy" id="622444"/>
    <lineage>
        <taxon>Eukaryota</taxon>
        <taxon>Sar</taxon>
        <taxon>Stramenopiles</taxon>
        <taxon>Oomycota</taxon>
        <taxon>Peronosporomycetes</taxon>
        <taxon>Peronosporales</taxon>
        <taxon>Peronosporaceae</taxon>
        <taxon>Peronospora</taxon>
    </lineage>
</organism>
<dbReference type="Proteomes" id="UP001160483">
    <property type="component" value="Unassembled WGS sequence"/>
</dbReference>
<evidence type="ECO:0000313" key="4">
    <source>
        <dbReference type="Proteomes" id="UP001158986"/>
    </source>
</evidence>
<evidence type="ECO:0000313" key="3">
    <source>
        <dbReference type="EMBL" id="CAH0514173.1"/>
    </source>
</evidence>
<evidence type="ECO:0000313" key="5">
    <source>
        <dbReference type="Proteomes" id="UP001160483"/>
    </source>
</evidence>
<gene>
    <name evidence="3" type="ORF">PBS001_LOCUS940</name>
    <name evidence="2" type="ORF">PBS003_LOCUS1090</name>
</gene>
<sequence length="181" mass="20987">MTALLVKILWKQHETVLPPSMDEVLANEVNTQMQEARAWTYKLCRSENAISPKSYDAVRSPMLKLPTKKSMVVETNSKKRRFSLRRLFKHENYPHQNQQVAVFVPPVTIPTDFLTRERHGAVTVSGKRVPFTCDAHKRRKRTRKSLPCINEEHALVPGSSSQEAYRRRAYYPAKKKNKAKK</sequence>
<dbReference type="EMBL" id="CAKLCB010000056">
    <property type="protein sequence ID" value="CAH0514173.1"/>
    <property type="molecule type" value="Genomic_DNA"/>
</dbReference>
<name>A0AAU9KK59_9STRA</name>
<keyword evidence="4" id="KW-1185">Reference proteome</keyword>
<reference evidence="2 4" key="1">
    <citation type="submission" date="2021-11" db="EMBL/GenBank/DDBJ databases">
        <authorList>
            <person name="Islam A."/>
            <person name="Islam S."/>
            <person name="Flora M.S."/>
            <person name="Rahman M."/>
            <person name="Ziaur R.M."/>
            <person name="Epstein J.H."/>
            <person name="Hassan M."/>
            <person name="Klassen M."/>
            <person name="Woodard K."/>
            <person name="Webb A."/>
            <person name="Webby R.J."/>
            <person name="El Zowalaty M.E."/>
        </authorList>
    </citation>
    <scope>NUCLEOTIDE SEQUENCE</scope>
    <source>
        <strain evidence="3">Pbs1</strain>
        <strain evidence="2">Pbs3</strain>
    </source>
</reference>
<comment type="caution">
    <text evidence="2">The sequence shown here is derived from an EMBL/GenBank/DDBJ whole genome shotgun (WGS) entry which is preliminary data.</text>
</comment>
<dbReference type="EMBL" id="CAKKTJ010000100">
    <property type="protein sequence ID" value="CAH0474229.1"/>
    <property type="molecule type" value="Genomic_DNA"/>
</dbReference>
<feature type="compositionally biased region" description="Basic residues" evidence="1">
    <location>
        <begin position="167"/>
        <end position="181"/>
    </location>
</feature>
<protein>
    <submittedName>
        <fullName evidence="2">Uncharacterized protein</fullName>
    </submittedName>
</protein>